<proteinExistence type="predicted"/>
<keyword evidence="2" id="KW-1185">Reference proteome</keyword>
<evidence type="ECO:0000313" key="2">
    <source>
        <dbReference type="Proteomes" id="UP000069443"/>
    </source>
</evidence>
<dbReference type="GO" id="GO:0016787">
    <property type="term" value="F:hydrolase activity"/>
    <property type="evidence" value="ECO:0007669"/>
    <property type="project" value="UniProtKB-KW"/>
</dbReference>
<accession>A0A117ICL1</accession>
<dbReference type="Gene3D" id="3.40.50.1820">
    <property type="entry name" value="alpha/beta hydrolase"/>
    <property type="match status" value="2"/>
</dbReference>
<dbReference type="EMBL" id="BCSY01000137">
    <property type="protein sequence ID" value="GAS99695.1"/>
    <property type="molecule type" value="Genomic_DNA"/>
</dbReference>
<sequence>MPSLVPAAVYHPDLARIARLIPRQPVTARTTPVMQYLSRRLGRTAPNGVEVLMLSSGVRVRLHRPQQASRPGPALLWIHGGGYVLGNPAQDDRLCRRPREAGVPVEVQVVDRAFHGFDAIAPKTAVSQGFFESQVATLRRAFAAGPELRCPRT</sequence>
<dbReference type="AlphaFoldDB" id="A0A117ICL1"/>
<dbReference type="STRING" id="228230.RMCC_6660"/>
<keyword evidence="1" id="KW-0378">Hydrolase</keyword>
<comment type="caution">
    <text evidence="1">The sequence shown here is derived from an EMBL/GenBank/DDBJ whole genome shotgun (WGS) entry which is preliminary data.</text>
</comment>
<organism evidence="1 2">
    <name type="scientific">Mycolicibacterium canariasense</name>
    <name type="common">Mycobacterium canariasense</name>
    <dbReference type="NCBI Taxonomy" id="228230"/>
    <lineage>
        <taxon>Bacteria</taxon>
        <taxon>Bacillati</taxon>
        <taxon>Actinomycetota</taxon>
        <taxon>Actinomycetes</taxon>
        <taxon>Mycobacteriales</taxon>
        <taxon>Mycobacteriaceae</taxon>
        <taxon>Mycolicibacterium</taxon>
    </lineage>
</organism>
<reference evidence="2" key="2">
    <citation type="submission" date="2016-02" db="EMBL/GenBank/DDBJ databases">
        <title>Draft genome sequence of five rapidly growing Mycobacterium species.</title>
        <authorList>
            <person name="Katahira K."/>
            <person name="Gotou Y."/>
            <person name="Iida K."/>
            <person name="Ogura Y."/>
            <person name="Hayashi T."/>
        </authorList>
    </citation>
    <scope>NUCLEOTIDE SEQUENCE [LARGE SCALE GENOMIC DNA]</scope>
    <source>
        <strain evidence="2">JCM15298</strain>
    </source>
</reference>
<dbReference type="SUPFAM" id="SSF53474">
    <property type="entry name" value="alpha/beta-Hydrolases"/>
    <property type="match status" value="1"/>
</dbReference>
<dbReference type="InterPro" id="IPR029058">
    <property type="entry name" value="AB_hydrolase_fold"/>
</dbReference>
<dbReference type="Proteomes" id="UP000069443">
    <property type="component" value="Unassembled WGS sequence"/>
</dbReference>
<protein>
    <submittedName>
        <fullName evidence="1">Alpha/beta hydrolase domain-containing protein</fullName>
    </submittedName>
</protein>
<reference evidence="2" key="1">
    <citation type="journal article" date="2016" name="Genome Announc.">
        <title>Draft Genome Sequences of Five Rapidly Growing Mycobacterium Species, M. thermoresistibile, M. fortuitum subsp. acetamidolyticum, M. canariasense, M. brisbanense, and M. novocastrense.</title>
        <authorList>
            <person name="Katahira K."/>
            <person name="Ogura Y."/>
            <person name="Gotoh Y."/>
            <person name="Hayashi T."/>
        </authorList>
    </citation>
    <scope>NUCLEOTIDE SEQUENCE [LARGE SCALE GENOMIC DNA]</scope>
    <source>
        <strain evidence="2">JCM15298</strain>
    </source>
</reference>
<name>A0A117ICL1_MYCCR</name>
<gene>
    <name evidence="1" type="ORF">RMCC_6660</name>
</gene>
<dbReference type="RefSeq" id="WP_062660338.1">
    <property type="nucleotide sequence ID" value="NZ_BCSY01000137.1"/>
</dbReference>
<evidence type="ECO:0000313" key="1">
    <source>
        <dbReference type="EMBL" id="GAS99695.1"/>
    </source>
</evidence>